<dbReference type="Gene3D" id="3.40.830.10">
    <property type="entry name" value="LigB-like"/>
    <property type="match status" value="1"/>
</dbReference>
<keyword evidence="4" id="KW-1185">Reference proteome</keyword>
<keyword evidence="3" id="KW-0223">Dioxygenase</keyword>
<reference evidence="3 4" key="1">
    <citation type="submission" date="2014-04" db="EMBL/GenBank/DDBJ databases">
        <title>Genome assembly of Hyalangium minutum DSM 14724.</title>
        <authorList>
            <person name="Sharma G."/>
            <person name="Subramanian S."/>
        </authorList>
    </citation>
    <scope>NUCLEOTIDE SEQUENCE [LARGE SCALE GENOMIC DNA]</scope>
    <source>
        <strain evidence="3 4">DSM 14724</strain>
    </source>
</reference>
<evidence type="ECO:0000313" key="4">
    <source>
        <dbReference type="Proteomes" id="UP000028725"/>
    </source>
</evidence>
<dbReference type="Proteomes" id="UP000028725">
    <property type="component" value="Unassembled WGS sequence"/>
</dbReference>
<evidence type="ECO:0000256" key="2">
    <source>
        <dbReference type="HAMAP-Rule" id="MF_00055"/>
    </source>
</evidence>
<dbReference type="RefSeq" id="WP_044181125.1">
    <property type="nucleotide sequence ID" value="NZ_JMCB01000001.1"/>
</dbReference>
<name>A0A085WWT1_9BACT</name>
<keyword evidence="3" id="KW-0560">Oxidoreductase</keyword>
<dbReference type="NCBIfam" id="TIGR04336">
    <property type="entry name" value="AmmeMemoSam_B"/>
    <property type="match status" value="1"/>
</dbReference>
<dbReference type="PANTHER" id="PTHR11060:SF0">
    <property type="entry name" value="PROTEIN MEMO1"/>
    <property type="match status" value="1"/>
</dbReference>
<comment type="caution">
    <text evidence="3">The sequence shown here is derived from an EMBL/GenBank/DDBJ whole genome shotgun (WGS) entry which is preliminary data.</text>
</comment>
<sequence length="268" mass="28381">MIKVRPPAVAGAFYPGDRDRLAATLDRLLADAPPSPRKVPQALVVPHAGYIYSGPIAASAYARLRGAASQLRRVVLLGPSHRVRLRGLALPDTDGLATPLGVLPVDSEGAAAVARLPQVSSSALAHAQEHSLEVQFPFLQRVLPGVPVVPLVVGAASAEQVAEVLEQLWAQEGTLVLISSDLSHYLTYEEAREVDRETADRILALGAEQVDTDQACGAIPLSGLLLAALRRGLRAEELDLRNSGDTAGDRSRVVGYGAFAFDLPQETV</sequence>
<dbReference type="Pfam" id="PF01875">
    <property type="entry name" value="Memo"/>
    <property type="match status" value="1"/>
</dbReference>
<dbReference type="HAMAP" id="MF_00055">
    <property type="entry name" value="MEMO1"/>
    <property type="match status" value="1"/>
</dbReference>
<evidence type="ECO:0000313" key="3">
    <source>
        <dbReference type="EMBL" id="KFE72144.1"/>
    </source>
</evidence>
<accession>A0A085WWT1</accession>
<dbReference type="GO" id="GO:0051213">
    <property type="term" value="F:dioxygenase activity"/>
    <property type="evidence" value="ECO:0007669"/>
    <property type="project" value="UniProtKB-KW"/>
</dbReference>
<organism evidence="3 4">
    <name type="scientific">Hyalangium minutum</name>
    <dbReference type="NCBI Taxonomy" id="394096"/>
    <lineage>
        <taxon>Bacteria</taxon>
        <taxon>Pseudomonadati</taxon>
        <taxon>Myxococcota</taxon>
        <taxon>Myxococcia</taxon>
        <taxon>Myxococcales</taxon>
        <taxon>Cystobacterineae</taxon>
        <taxon>Archangiaceae</taxon>
        <taxon>Hyalangium</taxon>
    </lineage>
</organism>
<dbReference type="OrthoDB" id="9785549at2"/>
<dbReference type="AlphaFoldDB" id="A0A085WWT1"/>
<dbReference type="CDD" id="cd07361">
    <property type="entry name" value="MEMO_like"/>
    <property type="match status" value="1"/>
</dbReference>
<comment type="similarity">
    <text evidence="1 2">Belongs to the MEMO1 family.</text>
</comment>
<dbReference type="PANTHER" id="PTHR11060">
    <property type="entry name" value="PROTEIN MEMO1"/>
    <property type="match status" value="1"/>
</dbReference>
<dbReference type="EMBL" id="JMCB01000001">
    <property type="protein sequence ID" value="KFE72144.1"/>
    <property type="molecule type" value="Genomic_DNA"/>
</dbReference>
<proteinExistence type="inferred from homology"/>
<evidence type="ECO:0000256" key="1">
    <source>
        <dbReference type="ARBA" id="ARBA00006315"/>
    </source>
</evidence>
<gene>
    <name evidence="3" type="ORF">DB31_0405</name>
</gene>
<dbReference type="InterPro" id="IPR002737">
    <property type="entry name" value="MEMO1_fam"/>
</dbReference>
<dbReference type="STRING" id="394096.DB31_0405"/>
<dbReference type="PATRIC" id="fig|394096.3.peg.402"/>
<protein>
    <recommendedName>
        <fullName evidence="2">MEMO1 family protein DB31_0405</fullName>
    </recommendedName>
</protein>